<name>A0A0H2RBU8_9AGAM</name>
<gene>
    <name evidence="2" type="ORF">SCHPADRAFT_1000342</name>
</gene>
<dbReference type="AlphaFoldDB" id="A0A0H2RBU8"/>
<protein>
    <recommendedName>
        <fullName evidence="1">F-box domain-containing protein</fullName>
    </recommendedName>
</protein>
<dbReference type="Proteomes" id="UP000053477">
    <property type="component" value="Unassembled WGS sequence"/>
</dbReference>
<organism evidence="2 3">
    <name type="scientific">Schizopora paradoxa</name>
    <dbReference type="NCBI Taxonomy" id="27342"/>
    <lineage>
        <taxon>Eukaryota</taxon>
        <taxon>Fungi</taxon>
        <taxon>Dikarya</taxon>
        <taxon>Basidiomycota</taxon>
        <taxon>Agaricomycotina</taxon>
        <taxon>Agaricomycetes</taxon>
        <taxon>Hymenochaetales</taxon>
        <taxon>Schizoporaceae</taxon>
        <taxon>Schizopora</taxon>
    </lineage>
</organism>
<feature type="domain" description="F-box" evidence="1">
    <location>
        <begin position="93"/>
        <end position="143"/>
    </location>
</feature>
<keyword evidence="3" id="KW-1185">Reference proteome</keyword>
<evidence type="ECO:0000313" key="3">
    <source>
        <dbReference type="Proteomes" id="UP000053477"/>
    </source>
</evidence>
<dbReference type="InterPro" id="IPR001810">
    <property type="entry name" value="F-box_dom"/>
</dbReference>
<evidence type="ECO:0000313" key="2">
    <source>
        <dbReference type="EMBL" id="KLO09309.1"/>
    </source>
</evidence>
<dbReference type="PROSITE" id="PS50181">
    <property type="entry name" value="FBOX"/>
    <property type="match status" value="1"/>
</dbReference>
<dbReference type="InterPro" id="IPR036047">
    <property type="entry name" value="F-box-like_dom_sf"/>
</dbReference>
<dbReference type="Gene3D" id="1.20.1280.50">
    <property type="match status" value="1"/>
</dbReference>
<dbReference type="STRING" id="27342.A0A0H2RBU8"/>
<accession>A0A0H2RBU8</accession>
<dbReference type="Pfam" id="PF12937">
    <property type="entry name" value="F-box-like"/>
    <property type="match status" value="1"/>
</dbReference>
<dbReference type="InParanoid" id="A0A0H2RBU8"/>
<evidence type="ECO:0000259" key="1">
    <source>
        <dbReference type="PROSITE" id="PS50181"/>
    </source>
</evidence>
<reference evidence="2 3" key="1">
    <citation type="submission" date="2015-04" db="EMBL/GenBank/DDBJ databases">
        <title>Complete genome sequence of Schizopora paradoxa KUC8140, a cosmopolitan wood degrader in East Asia.</title>
        <authorList>
            <consortium name="DOE Joint Genome Institute"/>
            <person name="Min B."/>
            <person name="Park H."/>
            <person name="Jang Y."/>
            <person name="Kim J.-J."/>
            <person name="Kim K.H."/>
            <person name="Pangilinan J."/>
            <person name="Lipzen A."/>
            <person name="Riley R."/>
            <person name="Grigoriev I.V."/>
            <person name="Spatafora J.W."/>
            <person name="Choi I.-G."/>
        </authorList>
    </citation>
    <scope>NUCLEOTIDE SEQUENCE [LARGE SCALE GENOMIC DNA]</scope>
    <source>
        <strain evidence="2 3">KUC8140</strain>
    </source>
</reference>
<dbReference type="OrthoDB" id="3027018at2759"/>
<sequence>MEGVSAGNPTSGSLGFSPGFGNTLANMLTNVAKYIAVLPSITEHLTPDHQKISNLKIHLKDVRDVKQALDTLSNALGSCIPSLEKQFSDAYIREHYPQFPDEILAIIFEFAGLDDFGTAISISHVCRRFRTIALSISRLWISIRPIGYNRGFGVTVEDASEVARRSQPSGIGLEIQVEMYDHYKEEQPKYYGEYLQSMTGFLHMHSSRIRVLALDIGVTYFIRDDDKSAFENLSFPLLDSMKIFSPPGTTLQHIYKNWNLPSLRLLVGQNCLPELSKDILSKINSFTFEVEEYNHPDDNEVLWLLEELADYLVTLSSLKELKMDIDCDHAHYTLPDFDESHVKVELQELRHLTLKIQHTNYHYDTIMCVFMMFDYERLTSLSLELPISVLPDFSPLFDCIRCTSGSLKQLDVRIHPKVNYYNNYRDLRKYARERILEQFLGVSSTLETIYLECAGDDRKDIGFENRIAALQLKNCQLLAWTRGNGQKPDIAYDLEEAFKPEAGPIDECLVLDGAETSPLEKAKIIRVPLSGKK</sequence>
<dbReference type="SUPFAM" id="SSF81383">
    <property type="entry name" value="F-box domain"/>
    <property type="match status" value="1"/>
</dbReference>
<dbReference type="EMBL" id="KQ086060">
    <property type="protein sequence ID" value="KLO09309.1"/>
    <property type="molecule type" value="Genomic_DNA"/>
</dbReference>
<proteinExistence type="predicted"/>